<feature type="transmembrane region" description="Helical" evidence="7">
    <location>
        <begin position="178"/>
        <end position="198"/>
    </location>
</feature>
<evidence type="ECO:0000256" key="3">
    <source>
        <dbReference type="ARBA" id="ARBA00022475"/>
    </source>
</evidence>
<feature type="transmembrane region" description="Helical" evidence="7">
    <location>
        <begin position="20"/>
        <end position="43"/>
    </location>
</feature>
<evidence type="ECO:0000256" key="6">
    <source>
        <dbReference type="ARBA" id="ARBA00023136"/>
    </source>
</evidence>
<feature type="transmembrane region" description="Helical" evidence="7">
    <location>
        <begin position="63"/>
        <end position="82"/>
    </location>
</feature>
<evidence type="ECO:0000256" key="1">
    <source>
        <dbReference type="ARBA" id="ARBA00004651"/>
    </source>
</evidence>
<evidence type="ECO:0000259" key="8">
    <source>
        <dbReference type="PROSITE" id="PS50850"/>
    </source>
</evidence>
<feature type="transmembrane region" description="Helical" evidence="7">
    <location>
        <begin position="147"/>
        <end position="166"/>
    </location>
</feature>
<sequence length="491" mass="54972">MSTDKKSFFGVIKSFKKGFWLACVMELFERWAWYGLFAVLALYLTGSTDDGGLGFSHTEKGQIMGIVTAILYLLPLFTGVIADKIGYKVSLVIAYLLLISGYYLMGEVNSYFMVFMVFLWVAVGAAMFKPVASAIVTKNTDESNSTLGFGIFYMMVNIGGFIGPAFSSTLRTQFGWKIIFLQAAIVITINLLIVLLFYKEQDREKNNETITEAIKSSLVKIWEAVKDSRLSVLLVIMVGFWTMFNQLFYTLPTFIEDWVNTKALHDSIAQVSPWIASAMSGGGDSVNPEMLINLDAGSIIVFQLIVSYFVLRMRHVSAMINGFIVAAIGIGITFYTGNGLYTILGIMIFSIGEMMTNPTFSSFIALISPKGKEALYMGTYFLPVFLGNFLTTFVSGNLYEAWSDKLSLLQTEMASRGIVMPEITQQFTKNDYFTSAASKLGMTENEMTQFIWDNYDPNRIWYFITGIGVVTIIALFIYDRMVIRPKEAQAK</sequence>
<dbReference type="GO" id="GO:0006857">
    <property type="term" value="P:oligopeptide transport"/>
    <property type="evidence" value="ECO:0007669"/>
    <property type="project" value="InterPro"/>
</dbReference>
<feature type="domain" description="Major facilitator superfamily (MFS) profile" evidence="8">
    <location>
        <begin position="1"/>
        <end position="483"/>
    </location>
</feature>
<dbReference type="EMBL" id="JAPDPJ010000012">
    <property type="protein sequence ID" value="MCW3786305.1"/>
    <property type="molecule type" value="Genomic_DNA"/>
</dbReference>
<feature type="transmembrane region" description="Helical" evidence="7">
    <location>
        <begin position="89"/>
        <end position="105"/>
    </location>
</feature>
<dbReference type="InterPro" id="IPR050171">
    <property type="entry name" value="MFS_Transporters"/>
</dbReference>
<evidence type="ECO:0000256" key="4">
    <source>
        <dbReference type="ARBA" id="ARBA00022692"/>
    </source>
</evidence>
<keyword evidence="5 7" id="KW-1133">Transmembrane helix</keyword>
<dbReference type="InterPro" id="IPR020846">
    <property type="entry name" value="MFS_dom"/>
</dbReference>
<proteinExistence type="predicted"/>
<dbReference type="GO" id="GO:0005886">
    <property type="term" value="C:plasma membrane"/>
    <property type="evidence" value="ECO:0007669"/>
    <property type="project" value="UniProtKB-SubCell"/>
</dbReference>
<organism evidence="9 10">
    <name type="scientific">Plebeiibacterium sediminum</name>
    <dbReference type="NCBI Taxonomy" id="2992112"/>
    <lineage>
        <taxon>Bacteria</taxon>
        <taxon>Pseudomonadati</taxon>
        <taxon>Bacteroidota</taxon>
        <taxon>Bacteroidia</taxon>
        <taxon>Marinilabiliales</taxon>
        <taxon>Marinilabiliaceae</taxon>
        <taxon>Plebeiibacterium</taxon>
    </lineage>
</organism>
<feature type="transmembrane region" description="Helical" evidence="7">
    <location>
        <begin position="460"/>
        <end position="478"/>
    </location>
</feature>
<feature type="transmembrane region" description="Helical" evidence="7">
    <location>
        <begin position="318"/>
        <end position="337"/>
    </location>
</feature>
<dbReference type="InterPro" id="IPR036259">
    <property type="entry name" value="MFS_trans_sf"/>
</dbReference>
<evidence type="ECO:0000313" key="10">
    <source>
        <dbReference type="Proteomes" id="UP001209229"/>
    </source>
</evidence>
<accession>A0AAE3M3U9</accession>
<dbReference type="SUPFAM" id="SSF103473">
    <property type="entry name" value="MFS general substrate transporter"/>
    <property type="match status" value="1"/>
</dbReference>
<feature type="transmembrane region" description="Helical" evidence="7">
    <location>
        <begin position="343"/>
        <end position="367"/>
    </location>
</feature>
<comment type="caution">
    <text evidence="9">The sequence shown here is derived from an EMBL/GenBank/DDBJ whole genome shotgun (WGS) entry which is preliminary data.</text>
</comment>
<dbReference type="PROSITE" id="PS01023">
    <property type="entry name" value="PTR2_2"/>
    <property type="match status" value="1"/>
</dbReference>
<gene>
    <name evidence="9" type="ORF">OM075_07495</name>
</gene>
<dbReference type="GO" id="GO:0022857">
    <property type="term" value="F:transmembrane transporter activity"/>
    <property type="evidence" value="ECO:0007669"/>
    <property type="project" value="InterPro"/>
</dbReference>
<dbReference type="PANTHER" id="PTHR23517:SF2">
    <property type="entry name" value="MULTIDRUG RESISTANCE PROTEIN MDTH"/>
    <property type="match status" value="1"/>
</dbReference>
<evidence type="ECO:0000256" key="7">
    <source>
        <dbReference type="SAM" id="Phobius"/>
    </source>
</evidence>
<evidence type="ECO:0000256" key="2">
    <source>
        <dbReference type="ARBA" id="ARBA00022448"/>
    </source>
</evidence>
<name>A0AAE3M3U9_9BACT</name>
<dbReference type="Gene3D" id="1.20.1250.20">
    <property type="entry name" value="MFS general substrate transporter like domains"/>
    <property type="match status" value="2"/>
</dbReference>
<dbReference type="AlphaFoldDB" id="A0AAE3M3U9"/>
<keyword evidence="4 7" id="KW-0812">Transmembrane</keyword>
<reference evidence="9" key="1">
    <citation type="submission" date="2022-10" db="EMBL/GenBank/DDBJ databases">
        <authorList>
            <person name="Yu W.X."/>
        </authorList>
    </citation>
    <scope>NUCLEOTIDE SEQUENCE</scope>
    <source>
        <strain evidence="9">AAT</strain>
    </source>
</reference>
<keyword evidence="6 7" id="KW-0472">Membrane</keyword>
<feature type="transmembrane region" description="Helical" evidence="7">
    <location>
        <begin position="290"/>
        <end position="311"/>
    </location>
</feature>
<feature type="transmembrane region" description="Helical" evidence="7">
    <location>
        <begin position="379"/>
        <end position="399"/>
    </location>
</feature>
<feature type="transmembrane region" description="Helical" evidence="7">
    <location>
        <begin position="111"/>
        <end position="135"/>
    </location>
</feature>
<protein>
    <submittedName>
        <fullName evidence="9">MFS transporter</fullName>
    </submittedName>
</protein>
<evidence type="ECO:0000313" key="9">
    <source>
        <dbReference type="EMBL" id="MCW3786305.1"/>
    </source>
</evidence>
<comment type="subcellular location">
    <subcellularLocation>
        <location evidence="1">Cell membrane</location>
        <topology evidence="1">Multi-pass membrane protein</topology>
    </subcellularLocation>
</comment>
<keyword evidence="2" id="KW-0813">Transport</keyword>
<keyword evidence="10" id="KW-1185">Reference proteome</keyword>
<dbReference type="Pfam" id="PF07690">
    <property type="entry name" value="MFS_1"/>
    <property type="match status" value="1"/>
</dbReference>
<dbReference type="PROSITE" id="PS50850">
    <property type="entry name" value="MFS"/>
    <property type="match status" value="1"/>
</dbReference>
<dbReference type="Proteomes" id="UP001209229">
    <property type="component" value="Unassembled WGS sequence"/>
</dbReference>
<dbReference type="InterPro" id="IPR011701">
    <property type="entry name" value="MFS"/>
</dbReference>
<dbReference type="InterPro" id="IPR018456">
    <property type="entry name" value="PTR2_symporter_CS"/>
</dbReference>
<keyword evidence="3" id="KW-1003">Cell membrane</keyword>
<feature type="transmembrane region" description="Helical" evidence="7">
    <location>
        <begin position="230"/>
        <end position="249"/>
    </location>
</feature>
<dbReference type="PANTHER" id="PTHR23517">
    <property type="entry name" value="RESISTANCE PROTEIN MDTM, PUTATIVE-RELATED-RELATED"/>
    <property type="match status" value="1"/>
</dbReference>
<evidence type="ECO:0000256" key="5">
    <source>
        <dbReference type="ARBA" id="ARBA00022989"/>
    </source>
</evidence>
<dbReference type="RefSeq" id="WP_301189871.1">
    <property type="nucleotide sequence ID" value="NZ_JAPDPJ010000012.1"/>
</dbReference>